<dbReference type="PROSITE" id="PS50090">
    <property type="entry name" value="MYB_LIKE"/>
    <property type="match status" value="1"/>
</dbReference>
<dbReference type="InterPro" id="IPR001005">
    <property type="entry name" value="SANT/Myb"/>
</dbReference>
<dbReference type="Gene3D" id="1.10.10.60">
    <property type="entry name" value="Homeodomain-like"/>
    <property type="match status" value="1"/>
</dbReference>
<evidence type="ECO:0000259" key="2">
    <source>
        <dbReference type="PROSITE" id="PS50090"/>
    </source>
</evidence>
<dbReference type="InterPro" id="IPR009057">
    <property type="entry name" value="Homeodomain-like_sf"/>
</dbReference>
<evidence type="ECO:0000313" key="4">
    <source>
        <dbReference type="Proteomes" id="UP000800092"/>
    </source>
</evidence>
<protein>
    <recommendedName>
        <fullName evidence="2">Myb-like domain-containing protein</fullName>
    </recommendedName>
</protein>
<evidence type="ECO:0000256" key="1">
    <source>
        <dbReference type="SAM" id="MobiDB-lite"/>
    </source>
</evidence>
<feature type="region of interest" description="Disordered" evidence="1">
    <location>
        <begin position="67"/>
        <end position="95"/>
    </location>
</feature>
<feature type="compositionally biased region" description="Polar residues" evidence="1">
    <location>
        <begin position="75"/>
        <end position="93"/>
    </location>
</feature>
<dbReference type="EMBL" id="ML991863">
    <property type="protein sequence ID" value="KAF2229450.1"/>
    <property type="molecule type" value="Genomic_DNA"/>
</dbReference>
<dbReference type="Pfam" id="PF13921">
    <property type="entry name" value="Myb_DNA-bind_6"/>
    <property type="match status" value="1"/>
</dbReference>
<gene>
    <name evidence="3" type="ORF">EV356DRAFT_537226</name>
</gene>
<sequence>MKTASKGRLKWNPAETKLLLELKSQYSSRSWSFITIKFNAVYTTRMRSEDGIKRKWLRIPAEQQHKFCPKEPESQHSSSHIQAGLSPGQTQQPRPRIGDIDVLMSHRQHSTVPFSVPHQLPSQVVAERRRSQIERPYLVSEPIMEGQLLYTDLASLTHPDLWSPDTFVQAARLQVEPQEIFEDQTGPSLEGAL</sequence>
<proteinExistence type="predicted"/>
<dbReference type="Proteomes" id="UP000800092">
    <property type="component" value="Unassembled WGS sequence"/>
</dbReference>
<feature type="domain" description="Myb-like" evidence="2">
    <location>
        <begin position="3"/>
        <end position="60"/>
    </location>
</feature>
<accession>A0A6A6GVB7</accession>
<organism evidence="3 4">
    <name type="scientific">Viridothelium virens</name>
    <name type="common">Speckled blister lichen</name>
    <name type="synonym">Trypethelium virens</name>
    <dbReference type="NCBI Taxonomy" id="1048519"/>
    <lineage>
        <taxon>Eukaryota</taxon>
        <taxon>Fungi</taxon>
        <taxon>Dikarya</taxon>
        <taxon>Ascomycota</taxon>
        <taxon>Pezizomycotina</taxon>
        <taxon>Dothideomycetes</taxon>
        <taxon>Dothideomycetes incertae sedis</taxon>
        <taxon>Trypetheliales</taxon>
        <taxon>Trypetheliaceae</taxon>
        <taxon>Viridothelium</taxon>
    </lineage>
</organism>
<reference evidence="3" key="1">
    <citation type="journal article" date="2020" name="Stud. Mycol.">
        <title>101 Dothideomycetes genomes: a test case for predicting lifestyles and emergence of pathogens.</title>
        <authorList>
            <person name="Haridas S."/>
            <person name="Albert R."/>
            <person name="Binder M."/>
            <person name="Bloem J."/>
            <person name="Labutti K."/>
            <person name="Salamov A."/>
            <person name="Andreopoulos B."/>
            <person name="Baker S."/>
            <person name="Barry K."/>
            <person name="Bills G."/>
            <person name="Bluhm B."/>
            <person name="Cannon C."/>
            <person name="Castanera R."/>
            <person name="Culley D."/>
            <person name="Daum C."/>
            <person name="Ezra D."/>
            <person name="Gonzalez J."/>
            <person name="Henrissat B."/>
            <person name="Kuo A."/>
            <person name="Liang C."/>
            <person name="Lipzen A."/>
            <person name="Lutzoni F."/>
            <person name="Magnuson J."/>
            <person name="Mondo S."/>
            <person name="Nolan M."/>
            <person name="Ohm R."/>
            <person name="Pangilinan J."/>
            <person name="Park H.-J."/>
            <person name="Ramirez L."/>
            <person name="Alfaro M."/>
            <person name="Sun H."/>
            <person name="Tritt A."/>
            <person name="Yoshinaga Y."/>
            <person name="Zwiers L.-H."/>
            <person name="Turgeon B."/>
            <person name="Goodwin S."/>
            <person name="Spatafora J."/>
            <person name="Crous P."/>
            <person name="Grigoriev I."/>
        </authorList>
    </citation>
    <scope>NUCLEOTIDE SEQUENCE</scope>
    <source>
        <strain evidence="3">Tuck. ex Michener</strain>
    </source>
</reference>
<dbReference type="SUPFAM" id="SSF46689">
    <property type="entry name" value="Homeodomain-like"/>
    <property type="match status" value="1"/>
</dbReference>
<dbReference type="AlphaFoldDB" id="A0A6A6GVB7"/>
<keyword evidence="4" id="KW-1185">Reference proteome</keyword>
<evidence type="ECO:0000313" key="3">
    <source>
        <dbReference type="EMBL" id="KAF2229450.1"/>
    </source>
</evidence>
<name>A0A6A6GVB7_VIRVR</name>